<protein>
    <submittedName>
        <fullName evidence="1">Hydratase</fullName>
    </submittedName>
</protein>
<organism evidence="1 2">
    <name type="scientific">Sphingomonas qilianensis</name>
    <dbReference type="NCBI Taxonomy" id="1736690"/>
    <lineage>
        <taxon>Bacteria</taxon>
        <taxon>Pseudomonadati</taxon>
        <taxon>Pseudomonadota</taxon>
        <taxon>Alphaproteobacteria</taxon>
        <taxon>Sphingomonadales</taxon>
        <taxon>Sphingomonadaceae</taxon>
        <taxon>Sphingomonas</taxon>
    </lineage>
</organism>
<evidence type="ECO:0000313" key="2">
    <source>
        <dbReference type="Proteomes" id="UP001404104"/>
    </source>
</evidence>
<accession>A0ABU9XWL9</accession>
<dbReference type="SUPFAM" id="SSF159245">
    <property type="entry name" value="AttH-like"/>
    <property type="match status" value="1"/>
</dbReference>
<sequence>MPAQGPRFDVRVDPGGYAWWYIDATSEDGAHGLTIIAFVGSVFSPYYKLSGRRRPDNHCAINIALTGPRGSAWAMTERPAHRVHRDADYFAVGPSAMRWDGDTMVIDIAEISAPLPYRVRGTVRVRPGMIGTTAFALDPLGRHRWHPVAPRALVEVEMTHPDLRWSGPGYFDSNFGDEPLEDGFDDWHWSRAHLKNDVAVLYEGRRRDGTPFDLALKFDAQGRWHDVVQPAAAALPRTGWLVKRATRADAGYDPRVIKTWIDAPFYARSALSTRLFGEDVRAVHESLALGRFRSPIVQSMLPYRMPRALW</sequence>
<gene>
    <name evidence="1" type="ORF">ABC969_16045</name>
</gene>
<reference evidence="1 2" key="1">
    <citation type="submission" date="2024-05" db="EMBL/GenBank/DDBJ databases">
        <authorList>
            <person name="Liu Q."/>
            <person name="Xin Y.-H."/>
        </authorList>
    </citation>
    <scope>NUCLEOTIDE SEQUENCE [LARGE SCALE GENOMIC DNA]</scope>
    <source>
        <strain evidence="1 2">CGMCC 1.15349</strain>
    </source>
</reference>
<dbReference type="EMBL" id="JBDIMF010000008">
    <property type="protein sequence ID" value="MEN2787926.1"/>
    <property type="molecule type" value="Genomic_DNA"/>
</dbReference>
<name>A0ABU9XWL9_9SPHN</name>
<keyword evidence="2" id="KW-1185">Reference proteome</keyword>
<evidence type="ECO:0000313" key="1">
    <source>
        <dbReference type="EMBL" id="MEN2787926.1"/>
    </source>
</evidence>
<dbReference type="CDD" id="cd21471">
    <property type="entry name" value="CrtC-like"/>
    <property type="match status" value="1"/>
</dbReference>
<comment type="caution">
    <text evidence="1">The sequence shown here is derived from an EMBL/GenBank/DDBJ whole genome shotgun (WGS) entry which is preliminary data.</text>
</comment>
<dbReference type="Proteomes" id="UP001404104">
    <property type="component" value="Unassembled WGS sequence"/>
</dbReference>
<dbReference type="RefSeq" id="WP_345866170.1">
    <property type="nucleotide sequence ID" value="NZ_JBDIMF010000008.1"/>
</dbReference>
<proteinExistence type="predicted"/>